<evidence type="ECO:0000313" key="6">
    <source>
        <dbReference type="EMBL" id="CAG8401191.1"/>
    </source>
</evidence>
<dbReference type="GO" id="GO:0003677">
    <property type="term" value="F:DNA binding"/>
    <property type="evidence" value="ECO:0007669"/>
    <property type="project" value="UniProtKB-KW"/>
</dbReference>
<dbReference type="GO" id="GO:0000981">
    <property type="term" value="F:DNA-binding transcription factor activity, RNA polymerase II-specific"/>
    <property type="evidence" value="ECO:0007669"/>
    <property type="project" value="InterPro"/>
</dbReference>
<evidence type="ECO:0000313" key="7">
    <source>
        <dbReference type="Proteomes" id="UP001152592"/>
    </source>
</evidence>
<comment type="caution">
    <text evidence="6">The sequence shown here is derived from an EMBL/GenBank/DDBJ whole genome shotgun (WGS) entry which is preliminary data.</text>
</comment>
<feature type="domain" description="Zn(2)-C6 fungal-type" evidence="5">
    <location>
        <begin position="10"/>
        <end position="38"/>
    </location>
</feature>
<dbReference type="InterPro" id="IPR036864">
    <property type="entry name" value="Zn2-C6_fun-type_DNA-bd_sf"/>
</dbReference>
<evidence type="ECO:0000256" key="3">
    <source>
        <dbReference type="ARBA" id="ARBA00023163"/>
    </source>
</evidence>
<evidence type="ECO:0000259" key="5">
    <source>
        <dbReference type="PROSITE" id="PS50048"/>
    </source>
</evidence>
<dbReference type="InterPro" id="IPR021858">
    <property type="entry name" value="Fun_TF"/>
</dbReference>
<dbReference type="InterPro" id="IPR053178">
    <property type="entry name" value="Osmoadaptation_assoc"/>
</dbReference>
<evidence type="ECO:0000256" key="4">
    <source>
        <dbReference type="ARBA" id="ARBA00023242"/>
    </source>
</evidence>
<dbReference type="Gene3D" id="4.10.240.10">
    <property type="entry name" value="Zn(2)-C6 fungal-type DNA-binding domain"/>
    <property type="match status" value="1"/>
</dbReference>
<dbReference type="SMART" id="SM00066">
    <property type="entry name" value="GAL4"/>
    <property type="match status" value="1"/>
</dbReference>
<dbReference type="PROSITE" id="PS00463">
    <property type="entry name" value="ZN2_CY6_FUNGAL_1"/>
    <property type="match status" value="1"/>
</dbReference>
<gene>
    <name evidence="6" type="ORF">PSALAMII_LOCUS7701</name>
</gene>
<dbReference type="Proteomes" id="UP001152592">
    <property type="component" value="Unassembled WGS sequence"/>
</dbReference>
<dbReference type="GO" id="GO:0008270">
    <property type="term" value="F:zinc ion binding"/>
    <property type="evidence" value="ECO:0007669"/>
    <property type="project" value="InterPro"/>
</dbReference>
<dbReference type="SUPFAM" id="SSF57701">
    <property type="entry name" value="Zn2/Cys6 DNA-binding domain"/>
    <property type="match status" value="1"/>
</dbReference>
<dbReference type="AlphaFoldDB" id="A0A9W4JHY7"/>
<keyword evidence="4" id="KW-0539">Nucleus</keyword>
<proteinExistence type="predicted"/>
<dbReference type="EMBL" id="CAJVPD010000254">
    <property type="protein sequence ID" value="CAG8401191.1"/>
    <property type="molecule type" value="Genomic_DNA"/>
</dbReference>
<evidence type="ECO:0000256" key="2">
    <source>
        <dbReference type="ARBA" id="ARBA00023125"/>
    </source>
</evidence>
<dbReference type="PROSITE" id="PS50048">
    <property type="entry name" value="ZN2_CY6_FUNGAL_2"/>
    <property type="match status" value="1"/>
</dbReference>
<dbReference type="OrthoDB" id="5976022at2759"/>
<dbReference type="CDD" id="cd00067">
    <property type="entry name" value="GAL4"/>
    <property type="match status" value="1"/>
</dbReference>
<dbReference type="Pfam" id="PF11951">
    <property type="entry name" value="Fungal_trans_2"/>
    <property type="match status" value="1"/>
</dbReference>
<dbReference type="InterPro" id="IPR001138">
    <property type="entry name" value="Zn2Cys6_DnaBD"/>
</dbReference>
<keyword evidence="1" id="KW-0805">Transcription regulation</keyword>
<dbReference type="Pfam" id="PF00172">
    <property type="entry name" value="Zn_clus"/>
    <property type="match status" value="1"/>
</dbReference>
<keyword evidence="3" id="KW-0804">Transcription</keyword>
<reference evidence="6" key="1">
    <citation type="submission" date="2021-07" db="EMBL/GenBank/DDBJ databases">
        <authorList>
            <person name="Branca A.L. A."/>
        </authorList>
    </citation>
    <scope>NUCLEOTIDE SEQUENCE</scope>
</reference>
<organism evidence="6 7">
    <name type="scientific">Penicillium salamii</name>
    <dbReference type="NCBI Taxonomy" id="1612424"/>
    <lineage>
        <taxon>Eukaryota</taxon>
        <taxon>Fungi</taxon>
        <taxon>Dikarya</taxon>
        <taxon>Ascomycota</taxon>
        <taxon>Pezizomycotina</taxon>
        <taxon>Eurotiomycetes</taxon>
        <taxon>Eurotiomycetidae</taxon>
        <taxon>Eurotiales</taxon>
        <taxon>Aspergillaceae</taxon>
        <taxon>Penicillium</taxon>
    </lineage>
</organism>
<sequence length="505" mass="57135">MVGTGGRSKGCRTCRRRKVKCDEGKPLCDRCHKAGFECGGYVEFVQFIDETSRLESKTLRRAPSPAVTSRSLYRSESPLEHVINFDFAFNSYFPLTLNPSWNENEIMTTHLLRGIFDWDVDSTSPHAPPWDSILLGQDNETELSTASIRALSTVYFGKINKQSRLMREGAKKYADALKMLQIKLQWQEQAIGDDVLIAIILLATYELICLTHPKAWLSHYKGLAKLMMLRGPHRHQSGVGLALMPTIRSCIALGYLVERKRCFLEEPAWKTIPWAKRGLYSKTPTDTLHDVLCDIPGILEDLSGALSWTPNVPGNIQFTSWFIPQVLSTLEALYSWRWDWESRFPNSTFITTPVEYKTDTIPLPPSPFKSIIWFSNPHRATELIVYNALRIILTRTLQIAGVQQEDIQLQGVSDPLLPMEGNRNDIATEICRMVSYHLSCFRRSSGAFMLVFPLNVAYLHLDPNSTAIRSWLESVMAVIADSHGFEIGRSENTPRKAGDVHGGLQ</sequence>
<dbReference type="PANTHER" id="PTHR38111">
    <property type="entry name" value="ZN(2)-C6 FUNGAL-TYPE DOMAIN-CONTAINING PROTEIN-RELATED"/>
    <property type="match status" value="1"/>
</dbReference>
<protein>
    <recommendedName>
        <fullName evidence="5">Zn(2)-C6 fungal-type domain-containing protein</fullName>
    </recommendedName>
</protein>
<evidence type="ECO:0000256" key="1">
    <source>
        <dbReference type="ARBA" id="ARBA00023015"/>
    </source>
</evidence>
<keyword evidence="2" id="KW-0238">DNA-binding</keyword>
<accession>A0A9W4JHY7</accession>
<name>A0A9W4JHY7_9EURO</name>